<evidence type="ECO:0000256" key="2">
    <source>
        <dbReference type="ARBA" id="ARBA00022475"/>
    </source>
</evidence>
<evidence type="ECO:0000256" key="5">
    <source>
        <dbReference type="ARBA" id="ARBA00022989"/>
    </source>
</evidence>
<dbReference type="AlphaFoldDB" id="A0A5T2E7S9"/>
<accession>A0A5T2E7S9</accession>
<dbReference type="InterPro" id="IPR036259">
    <property type="entry name" value="MFS_trans_sf"/>
</dbReference>
<dbReference type="Gene3D" id="1.20.1250.20">
    <property type="entry name" value="MFS general substrate transporter like domains"/>
    <property type="match status" value="1"/>
</dbReference>
<proteinExistence type="predicted"/>
<reference evidence="8" key="1">
    <citation type="submission" date="2018-10" db="EMBL/GenBank/DDBJ databases">
        <authorList>
            <consortium name="PulseNet: The National Subtyping Network for Foodborne Disease Surveillance"/>
            <person name="Tarr C.L."/>
            <person name="Trees E."/>
            <person name="Katz L.S."/>
            <person name="Carleton-Romer H.A."/>
            <person name="Stroika S."/>
            <person name="Kucerova Z."/>
            <person name="Roache K.F."/>
            <person name="Sabol A.L."/>
            <person name="Besser J."/>
            <person name="Gerner-Smidt P."/>
        </authorList>
    </citation>
    <scope>NUCLEOTIDE SEQUENCE</scope>
    <source>
        <strain evidence="8">PNUSAS056972</strain>
    </source>
</reference>
<dbReference type="PANTHER" id="PTHR23513">
    <property type="entry name" value="INTEGRAL MEMBRANE EFFLUX PROTEIN-RELATED"/>
    <property type="match status" value="1"/>
</dbReference>
<comment type="caution">
    <text evidence="8">The sequence shown here is derived from an EMBL/GenBank/DDBJ whole genome shotgun (WGS) entry which is preliminary data.</text>
</comment>
<feature type="transmembrane region" description="Helical" evidence="7">
    <location>
        <begin position="380"/>
        <end position="400"/>
    </location>
</feature>
<sequence>MNTLLFALIGALRSHRWLRFLGVAYILSSLGNGLTQVIIFGQLLHWHASPATLTIVYMLSMLPSFIGSIWGEILCKKTSPLRILIFTEISGLLALVFPLYGSLYHNVPALLVVQCIEALLSGITYPALTLLFKRGLRHDELPAATAMETIIFASQVLLGTGLGVLLFDLIAAQHLLAIDALSFTASAILLMMSAAAFCGAERCPTEATPVKQESLWRVISPLQKRSILLLPALAAVGSPAMALLPALAQEIRPEDSAGLALPLLFARSLGQLCGPLMLDASKLQQYAVNNRLLLTCLSLFIGSYFLLPLSAGYPYTGLVLIFSAHMASNIIFALGTFGILRNFPQTQVAKASAMSWRVQVMTATVFIGITSAMAQYFGAWYALYCMSLFSLGVVGVLLWLNRERTLNKVNLRLRE</sequence>
<evidence type="ECO:0000256" key="7">
    <source>
        <dbReference type="SAM" id="Phobius"/>
    </source>
</evidence>
<feature type="transmembrane region" description="Helical" evidence="7">
    <location>
        <begin position="107"/>
        <end position="128"/>
    </location>
</feature>
<name>A0A5T2E7S9_SALER</name>
<feature type="transmembrane region" description="Helical" evidence="7">
    <location>
        <begin position="20"/>
        <end position="44"/>
    </location>
</feature>
<protein>
    <submittedName>
        <fullName evidence="8">MFS transporter</fullName>
    </submittedName>
</protein>
<comment type="subcellular location">
    <subcellularLocation>
        <location evidence="1">Cell inner membrane</location>
        <topology evidence="1">Multi-pass membrane protein</topology>
    </subcellularLocation>
</comment>
<keyword evidence="5 7" id="KW-1133">Transmembrane helix</keyword>
<dbReference type="EMBL" id="AACTXT010000006">
    <property type="protein sequence ID" value="EAM1282941.1"/>
    <property type="molecule type" value="Genomic_DNA"/>
</dbReference>
<evidence type="ECO:0000256" key="1">
    <source>
        <dbReference type="ARBA" id="ARBA00004429"/>
    </source>
</evidence>
<feature type="transmembrane region" description="Helical" evidence="7">
    <location>
        <begin position="50"/>
        <end position="71"/>
    </location>
</feature>
<evidence type="ECO:0000256" key="4">
    <source>
        <dbReference type="ARBA" id="ARBA00022692"/>
    </source>
</evidence>
<keyword evidence="3" id="KW-0997">Cell inner membrane</keyword>
<evidence type="ECO:0000313" key="8">
    <source>
        <dbReference type="EMBL" id="EAM1282941.1"/>
    </source>
</evidence>
<dbReference type="PANTHER" id="PTHR23513:SF11">
    <property type="entry name" value="STAPHYLOFERRIN A TRANSPORTER"/>
    <property type="match status" value="1"/>
</dbReference>
<evidence type="ECO:0000256" key="3">
    <source>
        <dbReference type="ARBA" id="ARBA00022519"/>
    </source>
</evidence>
<feature type="transmembrane region" description="Helical" evidence="7">
    <location>
        <begin position="292"/>
        <end position="313"/>
    </location>
</feature>
<keyword evidence="2" id="KW-1003">Cell membrane</keyword>
<feature type="transmembrane region" description="Helical" evidence="7">
    <location>
        <begin position="149"/>
        <end position="170"/>
    </location>
</feature>
<keyword evidence="4 7" id="KW-0812">Transmembrane</keyword>
<feature type="transmembrane region" description="Helical" evidence="7">
    <location>
        <begin position="319"/>
        <end position="343"/>
    </location>
</feature>
<dbReference type="SUPFAM" id="SSF103473">
    <property type="entry name" value="MFS general substrate transporter"/>
    <property type="match status" value="1"/>
</dbReference>
<feature type="transmembrane region" description="Helical" evidence="7">
    <location>
        <begin position="176"/>
        <end position="198"/>
    </location>
</feature>
<feature type="transmembrane region" description="Helical" evidence="7">
    <location>
        <begin position="355"/>
        <end position="374"/>
    </location>
</feature>
<gene>
    <name evidence="8" type="ORF">EAB33_04995</name>
</gene>
<evidence type="ECO:0000256" key="6">
    <source>
        <dbReference type="ARBA" id="ARBA00023136"/>
    </source>
</evidence>
<organism evidence="8">
    <name type="scientific">Salmonella enterica</name>
    <name type="common">Salmonella choleraesuis</name>
    <dbReference type="NCBI Taxonomy" id="28901"/>
    <lineage>
        <taxon>Bacteria</taxon>
        <taxon>Pseudomonadati</taxon>
        <taxon>Pseudomonadota</taxon>
        <taxon>Gammaproteobacteria</taxon>
        <taxon>Enterobacterales</taxon>
        <taxon>Enterobacteriaceae</taxon>
        <taxon>Salmonella</taxon>
    </lineage>
</organism>
<dbReference type="GO" id="GO:0005886">
    <property type="term" value="C:plasma membrane"/>
    <property type="evidence" value="ECO:0007669"/>
    <property type="project" value="UniProtKB-SubCell"/>
</dbReference>
<feature type="transmembrane region" description="Helical" evidence="7">
    <location>
        <begin position="83"/>
        <end position="101"/>
    </location>
</feature>
<keyword evidence="6 7" id="KW-0472">Membrane</keyword>